<organism evidence="5 6">
    <name type="scientific">Aminobacter aminovorans</name>
    <name type="common">Chelatobacter heintzii</name>
    <dbReference type="NCBI Taxonomy" id="83263"/>
    <lineage>
        <taxon>Bacteria</taxon>
        <taxon>Pseudomonadati</taxon>
        <taxon>Pseudomonadota</taxon>
        <taxon>Alphaproteobacteria</taxon>
        <taxon>Hyphomicrobiales</taxon>
        <taxon>Phyllobacteriaceae</taxon>
        <taxon>Aminobacter</taxon>
    </lineage>
</organism>
<name>A0ABR6HH96_AMIAI</name>
<dbReference type="RefSeq" id="WP_083948872.1">
    <property type="nucleotide sequence ID" value="NZ_CP015007.1"/>
</dbReference>
<dbReference type="InterPro" id="IPR000914">
    <property type="entry name" value="SBP_5_dom"/>
</dbReference>
<evidence type="ECO:0000313" key="6">
    <source>
        <dbReference type="Proteomes" id="UP000577697"/>
    </source>
</evidence>
<evidence type="ECO:0000259" key="4">
    <source>
        <dbReference type="Pfam" id="PF00496"/>
    </source>
</evidence>
<comment type="caution">
    <text evidence="5">The sequence shown here is derived from an EMBL/GenBank/DDBJ whole genome shotgun (WGS) entry which is preliminary data.</text>
</comment>
<comment type="similarity">
    <text evidence="2">Belongs to the bacterial solute-binding protein 5 family.</text>
</comment>
<evidence type="ECO:0000256" key="2">
    <source>
        <dbReference type="ARBA" id="ARBA00005695"/>
    </source>
</evidence>
<reference evidence="5 6" key="1">
    <citation type="submission" date="2020-08" db="EMBL/GenBank/DDBJ databases">
        <title>Genomic Encyclopedia of Type Strains, Phase IV (KMG-IV): sequencing the most valuable type-strain genomes for metagenomic binning, comparative biology and taxonomic classification.</title>
        <authorList>
            <person name="Goeker M."/>
        </authorList>
    </citation>
    <scope>NUCLEOTIDE SEQUENCE [LARGE SCALE GENOMIC DNA]</scope>
    <source>
        <strain evidence="5 6">DSM 10368</strain>
    </source>
</reference>
<dbReference type="PANTHER" id="PTHR30290:SF65">
    <property type="entry name" value="MONOACYL PHOSPHATIDYLINOSITOL TETRAMANNOSIDE-BINDING PROTEIN LPQW-RELATED"/>
    <property type="match status" value="1"/>
</dbReference>
<evidence type="ECO:0000256" key="1">
    <source>
        <dbReference type="ARBA" id="ARBA00004418"/>
    </source>
</evidence>
<evidence type="ECO:0000256" key="3">
    <source>
        <dbReference type="SAM" id="SignalP"/>
    </source>
</evidence>
<sequence length="514" mass="56231">MMYLKSALGRTRHLLTAATSAIAVLSSASMAFSQSGQTQALTIADVFVPTSNWALSSEDAFALVRSGCMETLVATSFDLELKPGLATAWRQIEPTVWEFDIRSGVKFQNGEDLNAAAVANALNQLLKAEVPARSFRSDQIKSIDATSASVLRITTNVEDAMFPFSVATPFTGILAPSAFGENGAIDITGTCTGPYEIVEVDGLSSLRMKRNEGYWGKKPAIEEVNLLFIPDANVRATMIRSGQVDLAKELPLTALAQLEATSGITTVMTPLLRTSALIFNNEKEPLSNSVVREAISLVVDPVIISEVVFDGKYPPAVGPFGPSTPWASPGAQPKTVDVEKAKELLAGAGIQPGSVSLEVIAINERPHFRDVAAILQQQLQEIGIDLKIRTSDWAALESEVLAGRYDMMLMSRGYVFEFADPLGYFRFDFTCDGSFNVAQYCNPNFDKIVEQAAATGDTEQRIQLYRELSDELLDNTVHHFLVHESTIDAYRSDLVNYQVDRLQLQYLNPDMKYE</sequence>
<feature type="domain" description="Solute-binding protein family 5" evidence="4">
    <location>
        <begin position="80"/>
        <end position="434"/>
    </location>
</feature>
<comment type="subcellular location">
    <subcellularLocation>
        <location evidence="1">Periplasm</location>
    </subcellularLocation>
</comment>
<dbReference type="InterPro" id="IPR030678">
    <property type="entry name" value="Peptide/Ni-bd"/>
</dbReference>
<dbReference type="PANTHER" id="PTHR30290">
    <property type="entry name" value="PERIPLASMIC BINDING COMPONENT OF ABC TRANSPORTER"/>
    <property type="match status" value="1"/>
</dbReference>
<dbReference type="Gene3D" id="3.40.190.10">
    <property type="entry name" value="Periplasmic binding protein-like II"/>
    <property type="match status" value="1"/>
</dbReference>
<dbReference type="CDD" id="cd08490">
    <property type="entry name" value="PBP2_NikA_DppA_OppA_like_3"/>
    <property type="match status" value="1"/>
</dbReference>
<protein>
    <submittedName>
        <fullName evidence="5">Peptide/nickel transport system substrate-binding protein</fullName>
    </submittedName>
</protein>
<keyword evidence="3" id="KW-0732">Signal</keyword>
<gene>
    <name evidence="5" type="ORF">FHS67_006152</name>
</gene>
<evidence type="ECO:0000313" key="5">
    <source>
        <dbReference type="EMBL" id="MBB3709796.1"/>
    </source>
</evidence>
<dbReference type="SUPFAM" id="SSF53850">
    <property type="entry name" value="Periplasmic binding protein-like II"/>
    <property type="match status" value="1"/>
</dbReference>
<feature type="chain" id="PRO_5046933756" evidence="3">
    <location>
        <begin position="32"/>
        <end position="514"/>
    </location>
</feature>
<dbReference type="InterPro" id="IPR039424">
    <property type="entry name" value="SBP_5"/>
</dbReference>
<proteinExistence type="inferred from homology"/>
<accession>A0ABR6HH96</accession>
<dbReference type="Pfam" id="PF00496">
    <property type="entry name" value="SBP_bac_5"/>
    <property type="match status" value="1"/>
</dbReference>
<dbReference type="Gene3D" id="3.10.105.10">
    <property type="entry name" value="Dipeptide-binding Protein, Domain 3"/>
    <property type="match status" value="1"/>
</dbReference>
<dbReference type="EMBL" id="JACICB010000035">
    <property type="protein sequence ID" value="MBB3709796.1"/>
    <property type="molecule type" value="Genomic_DNA"/>
</dbReference>
<dbReference type="PIRSF" id="PIRSF002741">
    <property type="entry name" value="MppA"/>
    <property type="match status" value="1"/>
</dbReference>
<feature type="signal peptide" evidence="3">
    <location>
        <begin position="1"/>
        <end position="31"/>
    </location>
</feature>
<dbReference type="Proteomes" id="UP000577697">
    <property type="component" value="Unassembled WGS sequence"/>
</dbReference>
<keyword evidence="6" id="KW-1185">Reference proteome</keyword>